<dbReference type="InterPro" id="IPR013783">
    <property type="entry name" value="Ig-like_fold"/>
</dbReference>
<dbReference type="Proteomes" id="UP001162741">
    <property type="component" value="Chromosome"/>
</dbReference>
<accession>A0ABY6J9B1</accession>
<dbReference type="PROSITE" id="PS51257">
    <property type="entry name" value="PROKAR_LIPOPROTEIN"/>
    <property type="match status" value="1"/>
</dbReference>
<dbReference type="RefSeq" id="WP_244844360.1">
    <property type="nucleotide sequence ID" value="NZ_CP107006.1"/>
</dbReference>
<dbReference type="InterPro" id="IPR011050">
    <property type="entry name" value="Pectin_lyase_fold/virulence"/>
</dbReference>
<name>A0ABY6J9B1_9BACT</name>
<reference evidence="1" key="1">
    <citation type="submission" date="2022-10" db="EMBL/GenBank/DDBJ databases">
        <title>Chitinophaga sp. nov., isolated from soil.</title>
        <authorList>
            <person name="Jeon C.O."/>
        </authorList>
    </citation>
    <scope>NUCLEOTIDE SEQUENCE</scope>
    <source>
        <strain evidence="1">R8</strain>
    </source>
</reference>
<dbReference type="EMBL" id="CP107006">
    <property type="protein sequence ID" value="UYQ94871.1"/>
    <property type="molecule type" value="Genomic_DNA"/>
</dbReference>
<evidence type="ECO:0000313" key="2">
    <source>
        <dbReference type="Proteomes" id="UP001162741"/>
    </source>
</evidence>
<proteinExistence type="predicted"/>
<dbReference type="SUPFAM" id="SSF51126">
    <property type="entry name" value="Pectin lyase-like"/>
    <property type="match status" value="1"/>
</dbReference>
<keyword evidence="2" id="KW-1185">Reference proteome</keyword>
<protein>
    <submittedName>
        <fullName evidence="1">DUF4957 domain-containing protein</fullName>
    </submittedName>
</protein>
<sequence>MKILSTYPLLLLLLLVAACSPEKEKLAPMRMFMPKGIIQANSEATSVLLSWEAALYSKEKGTTYTVAISDDTLFSHTTLLLQTDTTGIRLDDTQLGVRKFYYARVKTNGPDSTLDSKWVHSNRFQITGEQIFQPTRTAEIKAISVTLRWTATAGVSKITLLPNGGTLTDVPVTAAESADGAKVLKGLTPNTDYYAEIFAGTKSKGYTVFKTLVLPNFTVVVKPTDNLITVLDTCSNNAFIGLEPGTHDIKDAGGAYANLVVRQKTVTIQSLSGDPSDTKVNFKEITLKGDGAGIKLNGIEFDGTAGAGAYFLNLVGLNADGEAATFTSIEMENCRIHHTVNCIFRGNRASANLGHKISLIKMNNCIAYENGGSYTYFTLDKLDIARLELTNSTFYNIGRAFISWSTNVTPAAKPVMTIDACTFNNFGSDGRNYVLLDANANALDFVFQNSILCNLPKAGGTMGNALLRATGAASTLSVSYNNMFNLTTGAGAAATLPTYAYLTATNNKAVDLGWTATTTNFTLPAGSELRTAGKTGGAVGDPRWTY</sequence>
<dbReference type="Gene3D" id="2.60.40.10">
    <property type="entry name" value="Immunoglobulins"/>
    <property type="match status" value="1"/>
</dbReference>
<gene>
    <name evidence="1" type="ORF">MKQ68_07165</name>
</gene>
<evidence type="ECO:0000313" key="1">
    <source>
        <dbReference type="EMBL" id="UYQ94871.1"/>
    </source>
</evidence>
<organism evidence="1 2">
    <name type="scientific">Chitinophaga horti</name>
    <dbReference type="NCBI Taxonomy" id="2920382"/>
    <lineage>
        <taxon>Bacteria</taxon>
        <taxon>Pseudomonadati</taxon>
        <taxon>Bacteroidota</taxon>
        <taxon>Chitinophagia</taxon>
        <taxon>Chitinophagales</taxon>
        <taxon>Chitinophagaceae</taxon>
        <taxon>Chitinophaga</taxon>
    </lineage>
</organism>